<protein>
    <submittedName>
        <fullName evidence="4">Uncharacterized protein</fullName>
    </submittedName>
</protein>
<keyword evidence="5" id="KW-1185">Reference proteome</keyword>
<sequence length="281" mass="28012">MRRIAAALVGLLASACALAGAATTSAAAPLAYLALNCKQDVHAANGRPVQLSRLAVSGFVGDAIQATAKSLPTVNALAGSTAFNLGPALPVGTVGDDPVITGKAIADVVVPAAASLPQFASNKDAGLAALRKIVTDNCGMAINPTEAGQDGAGDQGPGDATGNPGTGVAGAGYKNPDQLWLYTPEKLTGRTPLRDYSGIPAAAPGAWSPSPSARYGSAVPGYTPQFGLVGAHDDQGLRTAGNAEVLPVSHPDGIGLPVLLAVLALSVVTGTLVRTWVLRRA</sequence>
<dbReference type="Proteomes" id="UP000295444">
    <property type="component" value="Unassembled WGS sequence"/>
</dbReference>
<reference evidence="4 5" key="1">
    <citation type="submission" date="2019-03" db="EMBL/GenBank/DDBJ databases">
        <title>Genomic Encyclopedia of Type Strains, Phase IV (KMG-IV): sequencing the most valuable type-strain genomes for metagenomic binning, comparative biology and taxonomic classification.</title>
        <authorList>
            <person name="Goeker M."/>
        </authorList>
    </citation>
    <scope>NUCLEOTIDE SEQUENCE [LARGE SCALE GENOMIC DNA]</scope>
    <source>
        <strain evidence="4 5">DSM 45361</strain>
    </source>
</reference>
<keyword evidence="3" id="KW-0732">Signal</keyword>
<feature type="signal peptide" evidence="3">
    <location>
        <begin position="1"/>
        <end position="21"/>
    </location>
</feature>
<evidence type="ECO:0000256" key="2">
    <source>
        <dbReference type="SAM" id="Phobius"/>
    </source>
</evidence>
<dbReference type="RefSeq" id="WP_133848010.1">
    <property type="nucleotide sequence ID" value="NZ_SNXZ01000001.1"/>
</dbReference>
<keyword evidence="2" id="KW-0812">Transmembrane</keyword>
<evidence type="ECO:0000256" key="3">
    <source>
        <dbReference type="SAM" id="SignalP"/>
    </source>
</evidence>
<feature type="region of interest" description="Disordered" evidence="1">
    <location>
        <begin position="144"/>
        <end position="166"/>
    </location>
</feature>
<accession>A0A4R6SNQ5</accession>
<keyword evidence="2" id="KW-0472">Membrane</keyword>
<feature type="transmembrane region" description="Helical" evidence="2">
    <location>
        <begin position="254"/>
        <end position="277"/>
    </location>
</feature>
<dbReference type="OrthoDB" id="3691936at2"/>
<keyword evidence="2" id="KW-1133">Transmembrane helix</keyword>
<dbReference type="AlphaFoldDB" id="A0A4R6SNQ5"/>
<evidence type="ECO:0000313" key="4">
    <source>
        <dbReference type="EMBL" id="TDQ05220.1"/>
    </source>
</evidence>
<evidence type="ECO:0000256" key="1">
    <source>
        <dbReference type="SAM" id="MobiDB-lite"/>
    </source>
</evidence>
<proteinExistence type="predicted"/>
<gene>
    <name evidence="4" type="ORF">EV186_1011188</name>
</gene>
<feature type="chain" id="PRO_5039181901" evidence="3">
    <location>
        <begin position="22"/>
        <end position="281"/>
    </location>
</feature>
<comment type="caution">
    <text evidence="4">The sequence shown here is derived from an EMBL/GenBank/DDBJ whole genome shotgun (WGS) entry which is preliminary data.</text>
</comment>
<name>A0A4R6SNQ5_LABRH</name>
<dbReference type="EMBL" id="SNXZ01000001">
    <property type="protein sequence ID" value="TDQ05220.1"/>
    <property type="molecule type" value="Genomic_DNA"/>
</dbReference>
<evidence type="ECO:0000313" key="5">
    <source>
        <dbReference type="Proteomes" id="UP000295444"/>
    </source>
</evidence>
<organism evidence="4 5">
    <name type="scientific">Labedaea rhizosphaerae</name>
    <dbReference type="NCBI Taxonomy" id="598644"/>
    <lineage>
        <taxon>Bacteria</taxon>
        <taxon>Bacillati</taxon>
        <taxon>Actinomycetota</taxon>
        <taxon>Actinomycetes</taxon>
        <taxon>Pseudonocardiales</taxon>
        <taxon>Pseudonocardiaceae</taxon>
        <taxon>Labedaea</taxon>
    </lineage>
</organism>
<dbReference type="PROSITE" id="PS51257">
    <property type="entry name" value="PROKAR_LIPOPROTEIN"/>
    <property type="match status" value="1"/>
</dbReference>